<dbReference type="Pfam" id="PF20057">
    <property type="entry name" value="DUF6456"/>
    <property type="match status" value="1"/>
</dbReference>
<sequence length="358" mass="38915">MTSLPGWVSSGVRHYLAHTEVGRPIRDLARHEGVHASTVLRQIRKVEHRRDDPLVDAALAALAQAVRLGPRDLRLDEEGTPGLADPRRLHDEARRVLGRMCETGAVLAVADDMDKAVVVRDAEAGTGMRTAVVDREIAGALALNDWIAGTGRGRVRRYMITAAGRTALNSMLADTANRARNALETGFAEAPQDFAGPRRADPFEPDARSRRVRYGAVESPLVALSRRRDKDGKPFLGDDLVRAGERLREDFELAQIGPQVTQDWDALLAAGVDRPAPGPRGGGNGPEAAWARVQEALSELGPGLSDVALRCCCMLEGLETAEKRMGWSARSGKIVLRIALQRLKRHYAGPTARDYLIG</sequence>
<dbReference type="EMBL" id="AQQR01000001">
    <property type="protein sequence ID" value="OWU77434.1"/>
    <property type="molecule type" value="Genomic_DNA"/>
</dbReference>
<dbReference type="Proteomes" id="UP000215377">
    <property type="component" value="Unassembled WGS sequence"/>
</dbReference>
<dbReference type="RefSeq" id="WP_088648049.1">
    <property type="nucleotide sequence ID" value="NZ_AQQR01000001.1"/>
</dbReference>
<name>A0A225NR53_9RHOB</name>
<accession>A0A225NR53</accession>
<reference evidence="2 3" key="1">
    <citation type="submission" date="2013-04" db="EMBL/GenBank/DDBJ databases">
        <title>Oceanicola sp. 22II1-22F33 Genome Sequencing.</title>
        <authorList>
            <person name="Lai Q."/>
            <person name="Li G."/>
            <person name="Shao Z."/>
        </authorList>
    </citation>
    <scope>NUCLEOTIDE SEQUENCE [LARGE SCALE GENOMIC DNA]</scope>
    <source>
        <strain evidence="2 3">22II1-22F33</strain>
    </source>
</reference>
<evidence type="ECO:0000313" key="2">
    <source>
        <dbReference type="EMBL" id="OWU77434.1"/>
    </source>
</evidence>
<keyword evidence="3" id="KW-1185">Reference proteome</keyword>
<comment type="caution">
    <text evidence="2">The sequence shown here is derived from an EMBL/GenBank/DDBJ whole genome shotgun (WGS) entry which is preliminary data.</text>
</comment>
<evidence type="ECO:0000259" key="1">
    <source>
        <dbReference type="Pfam" id="PF20057"/>
    </source>
</evidence>
<feature type="domain" description="DUF6456" evidence="1">
    <location>
        <begin position="212"/>
        <end position="348"/>
    </location>
</feature>
<proteinExistence type="predicted"/>
<dbReference type="OrthoDB" id="7476630at2"/>
<protein>
    <recommendedName>
        <fullName evidence="1">DUF6456 domain-containing protein</fullName>
    </recommendedName>
</protein>
<dbReference type="AlphaFoldDB" id="A0A225NR53"/>
<organism evidence="2 3">
    <name type="scientific">Marinibacterium profundimaris</name>
    <dbReference type="NCBI Taxonomy" id="1679460"/>
    <lineage>
        <taxon>Bacteria</taxon>
        <taxon>Pseudomonadati</taxon>
        <taxon>Pseudomonadota</taxon>
        <taxon>Alphaproteobacteria</taxon>
        <taxon>Rhodobacterales</taxon>
        <taxon>Paracoccaceae</taxon>
        <taxon>Marinibacterium</taxon>
    </lineage>
</organism>
<evidence type="ECO:0000313" key="3">
    <source>
        <dbReference type="Proteomes" id="UP000215377"/>
    </source>
</evidence>
<gene>
    <name evidence="2" type="ORF">ATO3_01625</name>
</gene>
<dbReference type="InterPro" id="IPR045599">
    <property type="entry name" value="DUF6456"/>
</dbReference>